<sequence>MASVTLGALATDLANVAASKAAGRLAEAAFGPAQERELKALLGESIRALLDGLTRSGELAEDPDYVSGLRTKLSNFFSSEEVAYALVSVAVDSEPLPVGRLREIYEGRGYDPGAFPVTFERAMETCALHLARRIREEASAPEHPLHNFVEISKLYGLEGMVSETLRRTEPSGPKADELERASWTRCRRRWTTLGVAPDEAEILARNPAVGAPGPDVREQLGRPVNVIAAEAGSGKSLLLDRLMQRAIVRYRDEEYAPLPVFIDVARVRGELREAVVHGTRSLGRPEEVGAAVFLDGLEEAGRSEAGRLLEEAHYLPDVWPSTTVVVAGRPLQELEEEKEHGDPIELPELTAAETASLIRRFSGDDRVLDALLHGLPESVRKAVRRPLFATLVGLNMRNNYGRDARSVGELLSHLVERALKKSGEAVELKELRDLAVAVTDSASGRVRAGDVGTWTQVGRMRATGLVHEVDGTLRFSLQILSEWFAAQALELGEVDAEELASDFGRLERWRYPLVMAVSNFGYERVSRIFGPLVRAAPAFASQVADAAFDRYGSAEGGPADDAAVVTARLREAMGAWVEGLGPLAPLFAPIREDGSLGTLAITGSIWEPGMGKYAWYAGEVDLPDVVPYSRVVDSELKYGIPQRTYVVGRQASWPWGRTFKDLRGDLEKALKKRTLPAVTPMLAREAAWRTAKDLLHKEKRRSRYSDEPIALEEIETLFDECGVWDGGWIWRPPPRTSLRPVIYGASHLVEEVRRLRDSGESEMASPAPIEDRTLDEARRAMGNDDTMYTWDWYSEGRLLERARILVQETLHAYAKVAETLVPALRPHMPMAATLPGRIVGYLDVRSDTERREPLVSWYVEPLPPGYRNTSEISLETRPEAARPGLWEEYDARASYLRPKIAALRPQAAGWLAPVTEQLHSGQLFDSTPVTKTCRHLLWDDLRYAKWVTSMNPWTI</sequence>
<reference evidence="1 2" key="1">
    <citation type="submission" date="2019-10" db="EMBL/GenBank/DDBJ databases">
        <title>Rubrobacter sp nov SCSIO 52090 isolated from a deep-sea sediment in the South China Sea.</title>
        <authorList>
            <person name="Chen R.W."/>
        </authorList>
    </citation>
    <scope>NUCLEOTIDE SEQUENCE [LARGE SCALE GENOMIC DNA]</scope>
    <source>
        <strain evidence="1 2">SCSIO 52909</strain>
    </source>
</reference>
<accession>A0A6G8QE22</accession>
<dbReference type="Proteomes" id="UP000501452">
    <property type="component" value="Chromosome"/>
</dbReference>
<organism evidence="1 2">
    <name type="scientific">Rubrobacter tropicus</name>
    <dbReference type="NCBI Taxonomy" id="2653851"/>
    <lineage>
        <taxon>Bacteria</taxon>
        <taxon>Bacillati</taxon>
        <taxon>Actinomycetota</taxon>
        <taxon>Rubrobacteria</taxon>
        <taxon>Rubrobacterales</taxon>
        <taxon>Rubrobacteraceae</taxon>
        <taxon>Rubrobacter</taxon>
    </lineage>
</organism>
<gene>
    <name evidence="1" type="ORF">GBA63_19840</name>
</gene>
<dbReference type="KEGG" id="rub:GBA63_19840"/>
<dbReference type="EMBL" id="CP045119">
    <property type="protein sequence ID" value="QIN84651.1"/>
    <property type="molecule type" value="Genomic_DNA"/>
</dbReference>
<name>A0A6G8QE22_9ACTN</name>
<evidence type="ECO:0000313" key="1">
    <source>
        <dbReference type="EMBL" id="QIN84651.1"/>
    </source>
</evidence>
<proteinExistence type="predicted"/>
<protein>
    <submittedName>
        <fullName evidence="1">Uncharacterized protein</fullName>
    </submittedName>
</protein>
<evidence type="ECO:0000313" key="2">
    <source>
        <dbReference type="Proteomes" id="UP000501452"/>
    </source>
</evidence>
<dbReference type="RefSeq" id="WP_166179051.1">
    <property type="nucleotide sequence ID" value="NZ_CP045119.1"/>
</dbReference>
<dbReference type="AlphaFoldDB" id="A0A6G8QE22"/>
<keyword evidence="2" id="KW-1185">Reference proteome</keyword>